<evidence type="ECO:0000313" key="2">
    <source>
        <dbReference type="EnsemblPlants" id="TuG1812G0100004299.01.T01"/>
    </source>
</evidence>
<feature type="domain" description="DUF4216" evidence="1">
    <location>
        <begin position="114"/>
        <end position="191"/>
    </location>
</feature>
<sequence length="250" mass="28389">MDYLSSIGVRSHREVKRVHYETFHELFKLHVTEMGDEAPHEIKILAKEPNLVAMKYSSYTINGVDFHTQSYDEGRSFQSSGVALVAQTTSFAKGKGDNISVRNKTYYGIIKEILELNYQHKGKVVLFKCDWVDNHGEDEWVQTDQFGITSVNFKHLFNTGEKISDEPFILDTQATQVYYVEDPIDAEWSTVVVPSLYDIEEFKDDNGNVLRVTLPDPCAAIRVSVADGCIGSARTDIDRIVLKARDIDKK</sequence>
<reference evidence="2" key="3">
    <citation type="submission" date="2022-06" db="UniProtKB">
        <authorList>
            <consortium name="EnsemblPlants"/>
        </authorList>
    </citation>
    <scope>IDENTIFICATION</scope>
</reference>
<evidence type="ECO:0000259" key="1">
    <source>
        <dbReference type="Pfam" id="PF13952"/>
    </source>
</evidence>
<dbReference type="AlphaFoldDB" id="A0A8R7K4U3"/>
<keyword evidence="3" id="KW-1185">Reference proteome</keyword>
<dbReference type="Proteomes" id="UP000015106">
    <property type="component" value="Chromosome 1"/>
</dbReference>
<reference evidence="2" key="2">
    <citation type="submission" date="2018-03" db="EMBL/GenBank/DDBJ databases">
        <title>The Triticum urartu genome reveals the dynamic nature of wheat genome evolution.</title>
        <authorList>
            <person name="Ling H."/>
            <person name="Ma B."/>
            <person name="Shi X."/>
            <person name="Liu H."/>
            <person name="Dong L."/>
            <person name="Sun H."/>
            <person name="Cao Y."/>
            <person name="Gao Q."/>
            <person name="Zheng S."/>
            <person name="Li Y."/>
            <person name="Yu Y."/>
            <person name="Du H."/>
            <person name="Qi M."/>
            <person name="Li Y."/>
            <person name="Yu H."/>
            <person name="Cui Y."/>
            <person name="Wang N."/>
            <person name="Chen C."/>
            <person name="Wu H."/>
            <person name="Zhao Y."/>
            <person name="Zhang J."/>
            <person name="Li Y."/>
            <person name="Zhou W."/>
            <person name="Zhang B."/>
            <person name="Hu W."/>
            <person name="Eijk M."/>
            <person name="Tang J."/>
            <person name="Witsenboer H."/>
            <person name="Zhao S."/>
            <person name="Li Z."/>
            <person name="Zhang A."/>
            <person name="Wang D."/>
            <person name="Liang C."/>
        </authorList>
    </citation>
    <scope>NUCLEOTIDE SEQUENCE [LARGE SCALE GENOMIC DNA]</scope>
    <source>
        <strain evidence="2">cv. G1812</strain>
    </source>
</reference>
<dbReference type="Pfam" id="PF13952">
    <property type="entry name" value="DUF4216"/>
    <property type="match status" value="1"/>
</dbReference>
<dbReference type="Gramene" id="TuG1812G0100004299.01.T02">
    <property type="protein sequence ID" value="TuG1812G0100004299.01.T02"/>
    <property type="gene ID" value="TuG1812G0100004299.01"/>
</dbReference>
<reference evidence="3" key="1">
    <citation type="journal article" date="2013" name="Nature">
        <title>Draft genome of the wheat A-genome progenitor Triticum urartu.</title>
        <authorList>
            <person name="Ling H.Q."/>
            <person name="Zhao S."/>
            <person name="Liu D."/>
            <person name="Wang J."/>
            <person name="Sun H."/>
            <person name="Zhang C."/>
            <person name="Fan H."/>
            <person name="Li D."/>
            <person name="Dong L."/>
            <person name="Tao Y."/>
            <person name="Gao C."/>
            <person name="Wu H."/>
            <person name="Li Y."/>
            <person name="Cui Y."/>
            <person name="Guo X."/>
            <person name="Zheng S."/>
            <person name="Wang B."/>
            <person name="Yu K."/>
            <person name="Liang Q."/>
            <person name="Yang W."/>
            <person name="Lou X."/>
            <person name="Chen J."/>
            <person name="Feng M."/>
            <person name="Jian J."/>
            <person name="Zhang X."/>
            <person name="Luo G."/>
            <person name="Jiang Y."/>
            <person name="Liu J."/>
            <person name="Wang Z."/>
            <person name="Sha Y."/>
            <person name="Zhang B."/>
            <person name="Wu H."/>
            <person name="Tang D."/>
            <person name="Shen Q."/>
            <person name="Xue P."/>
            <person name="Zou S."/>
            <person name="Wang X."/>
            <person name="Liu X."/>
            <person name="Wang F."/>
            <person name="Yang Y."/>
            <person name="An X."/>
            <person name="Dong Z."/>
            <person name="Zhang K."/>
            <person name="Zhang X."/>
            <person name="Luo M.C."/>
            <person name="Dvorak J."/>
            <person name="Tong Y."/>
            <person name="Wang J."/>
            <person name="Yang H."/>
            <person name="Li Z."/>
            <person name="Wang D."/>
            <person name="Zhang A."/>
            <person name="Wang J."/>
        </authorList>
    </citation>
    <scope>NUCLEOTIDE SEQUENCE</scope>
    <source>
        <strain evidence="3">cv. G1812</strain>
    </source>
</reference>
<organism evidence="2 3">
    <name type="scientific">Triticum urartu</name>
    <name type="common">Red wild einkorn</name>
    <name type="synonym">Crithodium urartu</name>
    <dbReference type="NCBI Taxonomy" id="4572"/>
    <lineage>
        <taxon>Eukaryota</taxon>
        <taxon>Viridiplantae</taxon>
        <taxon>Streptophyta</taxon>
        <taxon>Embryophyta</taxon>
        <taxon>Tracheophyta</taxon>
        <taxon>Spermatophyta</taxon>
        <taxon>Magnoliopsida</taxon>
        <taxon>Liliopsida</taxon>
        <taxon>Poales</taxon>
        <taxon>Poaceae</taxon>
        <taxon>BOP clade</taxon>
        <taxon>Pooideae</taxon>
        <taxon>Triticodae</taxon>
        <taxon>Triticeae</taxon>
        <taxon>Triticinae</taxon>
        <taxon>Triticum</taxon>
    </lineage>
</organism>
<evidence type="ECO:0000313" key="3">
    <source>
        <dbReference type="Proteomes" id="UP000015106"/>
    </source>
</evidence>
<dbReference type="PANTHER" id="PTHR48258">
    <property type="entry name" value="DUF4218 DOMAIN-CONTAINING PROTEIN-RELATED"/>
    <property type="match status" value="1"/>
</dbReference>
<name>A0A8R7K4U3_TRIUA</name>
<dbReference type="EnsemblPlants" id="TuG1812G0100004299.01.T01">
    <property type="protein sequence ID" value="TuG1812G0100004299.01.T01"/>
    <property type="gene ID" value="TuG1812G0100004299.01"/>
</dbReference>
<dbReference type="InterPro" id="IPR025312">
    <property type="entry name" value="DUF4216"/>
</dbReference>
<protein>
    <recommendedName>
        <fullName evidence="1">DUF4216 domain-containing protein</fullName>
    </recommendedName>
</protein>
<dbReference type="EnsemblPlants" id="TuG1812G0100004299.01.T02">
    <property type="protein sequence ID" value="TuG1812G0100004299.01.T02"/>
    <property type="gene ID" value="TuG1812G0100004299.01"/>
</dbReference>
<accession>A0A8R7K4U3</accession>
<dbReference type="Gramene" id="TuG1812G0100004299.01.T01">
    <property type="protein sequence ID" value="TuG1812G0100004299.01.T01"/>
    <property type="gene ID" value="TuG1812G0100004299.01"/>
</dbReference>
<proteinExistence type="predicted"/>